<dbReference type="AlphaFoldDB" id="F3NJE4"/>
<keyword evidence="3" id="KW-1185">Reference proteome</keyword>
<sequence>MRAGRWADSPQVSVGSPVPAARGGGPDSAEAARPGDVRRLRRAACPAR</sequence>
<accession>F3NJE4</accession>
<dbReference type="Proteomes" id="UP000003022">
    <property type="component" value="Unassembled WGS sequence"/>
</dbReference>
<name>F3NJE4_9ACTN</name>
<reference evidence="2 3" key="1">
    <citation type="journal article" date="2011" name="J. Bacteriol.">
        <title>Draft genome sequence of the marine bacterium Streptomyces griseoaurantiacus M045, which produces novel manumycin-type antibiotics with a pABA core component.</title>
        <authorList>
            <person name="Li F."/>
            <person name="Jiang P."/>
            <person name="Zheng H."/>
            <person name="Wang S."/>
            <person name="Zhao G."/>
            <person name="Qin S."/>
            <person name="Liu Z."/>
        </authorList>
    </citation>
    <scope>NUCLEOTIDE SEQUENCE [LARGE SCALE GENOMIC DNA]</scope>
    <source>
        <strain evidence="2 3">M045</strain>
    </source>
</reference>
<proteinExistence type="predicted"/>
<feature type="region of interest" description="Disordered" evidence="1">
    <location>
        <begin position="1"/>
        <end position="48"/>
    </location>
</feature>
<protein>
    <submittedName>
        <fullName evidence="2">Uncharacterized protein</fullName>
    </submittedName>
</protein>
<evidence type="ECO:0000256" key="1">
    <source>
        <dbReference type="SAM" id="MobiDB-lite"/>
    </source>
</evidence>
<dbReference type="EMBL" id="AEYX01000036">
    <property type="protein sequence ID" value="EGG46514.1"/>
    <property type="molecule type" value="Genomic_DNA"/>
</dbReference>
<comment type="caution">
    <text evidence="2">The sequence shown here is derived from an EMBL/GenBank/DDBJ whole genome shotgun (WGS) entry which is preliminary data.</text>
</comment>
<evidence type="ECO:0000313" key="2">
    <source>
        <dbReference type="EMBL" id="EGG46514.1"/>
    </source>
</evidence>
<gene>
    <name evidence="2" type="ORF">SGM_3078</name>
</gene>
<organism evidence="2 3">
    <name type="scientific">Streptomyces griseoaurantiacus M045</name>
    <dbReference type="NCBI Taxonomy" id="996637"/>
    <lineage>
        <taxon>Bacteria</taxon>
        <taxon>Bacillati</taxon>
        <taxon>Actinomycetota</taxon>
        <taxon>Actinomycetes</taxon>
        <taxon>Kitasatosporales</taxon>
        <taxon>Streptomycetaceae</taxon>
        <taxon>Streptomyces</taxon>
        <taxon>Streptomyces aurantiacus group</taxon>
    </lineage>
</organism>
<evidence type="ECO:0000313" key="3">
    <source>
        <dbReference type="Proteomes" id="UP000003022"/>
    </source>
</evidence>